<name>A0AAV2T2D3_CALDB</name>
<accession>A0AAV2T2D3</accession>
<dbReference type="InterPro" id="IPR011993">
    <property type="entry name" value="PH-like_dom_sf"/>
</dbReference>
<reference evidence="3" key="1">
    <citation type="submission" date="2024-06" db="EMBL/GenBank/DDBJ databases">
        <authorList>
            <person name="Liu X."/>
            <person name="Lenzi L."/>
            <person name="Haldenby T S."/>
            <person name="Uol C."/>
        </authorList>
    </citation>
    <scope>NUCLEOTIDE SEQUENCE</scope>
</reference>
<dbReference type="SUPFAM" id="SSF50729">
    <property type="entry name" value="PH domain-like"/>
    <property type="match status" value="1"/>
</dbReference>
<proteinExistence type="predicted"/>
<sequence>MYQPLITGTSKEMLGEQEESHKLFTCFYGGSVPVSEAFGVEQVNRGIEIALNSRPLTQWPPVEVCVAPSSIRIKTENGSSTECRIRFVSFFAVCRNDTRLCGFIQKTAVGSFRCHILKCEPNAGGLCATIQAACELRYQQGVDSRMNFFPAVHKPRTERIIGSVICDDTLKGTAQPKSDGEK</sequence>
<dbReference type="CDD" id="cd01271">
    <property type="entry name" value="PTB2_Fe65"/>
    <property type="match status" value="1"/>
</dbReference>
<gene>
    <name evidence="3" type="ORF">CDAUBV1_LOCUS3068</name>
</gene>
<dbReference type="Pfam" id="PF00640">
    <property type="entry name" value="PID"/>
    <property type="match status" value="1"/>
</dbReference>
<dbReference type="GO" id="GO:0005634">
    <property type="term" value="C:nucleus"/>
    <property type="evidence" value="ECO:0007669"/>
    <property type="project" value="TreeGrafter"/>
</dbReference>
<protein>
    <recommendedName>
        <fullName evidence="2">PID domain-containing protein</fullName>
    </recommendedName>
</protein>
<evidence type="ECO:0000256" key="1">
    <source>
        <dbReference type="ARBA" id="ARBA00022737"/>
    </source>
</evidence>
<dbReference type="PANTHER" id="PTHR14058:SF8">
    <property type="entry name" value="PROTEIN FE65 HOMOLOG"/>
    <property type="match status" value="1"/>
</dbReference>
<dbReference type="GO" id="GO:0005737">
    <property type="term" value="C:cytoplasm"/>
    <property type="evidence" value="ECO:0007669"/>
    <property type="project" value="TreeGrafter"/>
</dbReference>
<dbReference type="AlphaFoldDB" id="A0AAV2T2D3"/>
<organism evidence="3 4">
    <name type="scientific">Calicophoron daubneyi</name>
    <name type="common">Rumen fluke</name>
    <name type="synonym">Paramphistomum daubneyi</name>
    <dbReference type="NCBI Taxonomy" id="300641"/>
    <lineage>
        <taxon>Eukaryota</taxon>
        <taxon>Metazoa</taxon>
        <taxon>Spiralia</taxon>
        <taxon>Lophotrochozoa</taxon>
        <taxon>Platyhelminthes</taxon>
        <taxon>Trematoda</taxon>
        <taxon>Digenea</taxon>
        <taxon>Plagiorchiida</taxon>
        <taxon>Pronocephalata</taxon>
        <taxon>Paramphistomoidea</taxon>
        <taxon>Paramphistomidae</taxon>
        <taxon>Calicophoron</taxon>
    </lineage>
</organism>
<feature type="domain" description="PID" evidence="2">
    <location>
        <begin position="24"/>
        <end position="140"/>
    </location>
</feature>
<dbReference type="GO" id="GO:0001540">
    <property type="term" value="F:amyloid-beta binding"/>
    <property type="evidence" value="ECO:0007669"/>
    <property type="project" value="InterPro"/>
</dbReference>
<dbReference type="SMART" id="SM00462">
    <property type="entry name" value="PTB"/>
    <property type="match status" value="1"/>
</dbReference>
<comment type="caution">
    <text evidence="3">The sequence shown here is derived from an EMBL/GenBank/DDBJ whole genome shotgun (WGS) entry which is preliminary data.</text>
</comment>
<evidence type="ECO:0000259" key="2">
    <source>
        <dbReference type="PROSITE" id="PS01179"/>
    </source>
</evidence>
<dbReference type="InterPro" id="IPR039576">
    <property type="entry name" value="APBB1/2/3"/>
</dbReference>
<dbReference type="PROSITE" id="PS01179">
    <property type="entry name" value="PID"/>
    <property type="match status" value="1"/>
</dbReference>
<dbReference type="Gene3D" id="2.30.29.30">
    <property type="entry name" value="Pleckstrin-homology domain (PH domain)/Phosphotyrosine-binding domain (PTB)"/>
    <property type="match status" value="1"/>
</dbReference>
<dbReference type="Proteomes" id="UP001497525">
    <property type="component" value="Unassembled WGS sequence"/>
</dbReference>
<dbReference type="PANTHER" id="PTHR14058">
    <property type="entry name" value="AMYLOID BETA A4 PRECURSOR PROTEIN-BINDING FAMILY B"/>
    <property type="match status" value="1"/>
</dbReference>
<evidence type="ECO:0000313" key="3">
    <source>
        <dbReference type="EMBL" id="CAL5130855.1"/>
    </source>
</evidence>
<dbReference type="InterPro" id="IPR006020">
    <property type="entry name" value="PTB/PI_dom"/>
</dbReference>
<keyword evidence="1" id="KW-0677">Repeat</keyword>
<dbReference type="GO" id="GO:0006355">
    <property type="term" value="P:regulation of DNA-templated transcription"/>
    <property type="evidence" value="ECO:0007669"/>
    <property type="project" value="TreeGrafter"/>
</dbReference>
<dbReference type="EMBL" id="CAXLJL010000076">
    <property type="protein sequence ID" value="CAL5130855.1"/>
    <property type="molecule type" value="Genomic_DNA"/>
</dbReference>
<evidence type="ECO:0000313" key="4">
    <source>
        <dbReference type="Proteomes" id="UP001497525"/>
    </source>
</evidence>